<dbReference type="InterPro" id="IPR025664">
    <property type="entry name" value="Spore_III_AC/AD"/>
</dbReference>
<dbReference type="Pfam" id="PF06686">
    <property type="entry name" value="SpoIIIAC"/>
    <property type="match status" value="2"/>
</dbReference>
<evidence type="ECO:0000313" key="3">
    <source>
        <dbReference type="Proteomes" id="UP000824242"/>
    </source>
</evidence>
<feature type="transmembrane region" description="Helical" evidence="1">
    <location>
        <begin position="27"/>
        <end position="47"/>
    </location>
</feature>
<reference evidence="2" key="1">
    <citation type="submission" date="2020-10" db="EMBL/GenBank/DDBJ databases">
        <authorList>
            <person name="Gilroy R."/>
        </authorList>
    </citation>
    <scope>NUCLEOTIDE SEQUENCE</scope>
    <source>
        <strain evidence="2">ChiSxjej1B13-7958</strain>
    </source>
</reference>
<protein>
    <submittedName>
        <fullName evidence="2">Stage III sporulation protein AD</fullName>
    </submittedName>
</protein>
<accession>A0A9D1AQI6</accession>
<keyword evidence="1" id="KW-0472">Membrane</keyword>
<gene>
    <name evidence="2" type="ORF">IAB89_08745</name>
</gene>
<reference evidence="2" key="2">
    <citation type="journal article" date="2021" name="PeerJ">
        <title>Extensive microbial diversity within the chicken gut microbiome revealed by metagenomics and culture.</title>
        <authorList>
            <person name="Gilroy R."/>
            <person name="Ravi A."/>
            <person name="Getino M."/>
            <person name="Pursley I."/>
            <person name="Horton D.L."/>
            <person name="Alikhan N.F."/>
            <person name="Baker D."/>
            <person name="Gharbi K."/>
            <person name="Hall N."/>
            <person name="Watson M."/>
            <person name="Adriaenssens E.M."/>
            <person name="Foster-Nyarko E."/>
            <person name="Jarju S."/>
            <person name="Secka A."/>
            <person name="Antonio M."/>
            <person name="Oren A."/>
            <person name="Chaudhuri R.R."/>
            <person name="La Ragione R."/>
            <person name="Hildebrand F."/>
            <person name="Pallen M.J."/>
        </authorList>
    </citation>
    <scope>NUCLEOTIDE SEQUENCE</scope>
    <source>
        <strain evidence="2">ChiSxjej1B13-7958</strain>
    </source>
</reference>
<keyword evidence="1" id="KW-0812">Transmembrane</keyword>
<dbReference type="EMBL" id="DVGZ01000095">
    <property type="protein sequence ID" value="HIR47723.1"/>
    <property type="molecule type" value="Genomic_DNA"/>
</dbReference>
<organism evidence="2 3">
    <name type="scientific">Candidatus Caccousia avicola</name>
    <dbReference type="NCBI Taxonomy" id="2840721"/>
    <lineage>
        <taxon>Bacteria</taxon>
        <taxon>Bacillati</taxon>
        <taxon>Bacillota</taxon>
        <taxon>Clostridia</taxon>
        <taxon>Eubacteriales</taxon>
        <taxon>Oscillospiraceae</taxon>
        <taxon>Oscillospiraceae incertae sedis</taxon>
        <taxon>Candidatus Caccousia</taxon>
    </lineage>
</organism>
<dbReference type="Proteomes" id="UP000824242">
    <property type="component" value="Unassembled WGS sequence"/>
</dbReference>
<evidence type="ECO:0000313" key="2">
    <source>
        <dbReference type="EMBL" id="HIR47723.1"/>
    </source>
</evidence>
<comment type="caution">
    <text evidence="2">The sequence shown here is derived from an EMBL/GenBank/DDBJ whole genome shotgun (WGS) entry which is preliminary data.</text>
</comment>
<name>A0A9D1AQI6_9FIRM</name>
<keyword evidence="1" id="KW-1133">Transmembrane helix</keyword>
<evidence type="ECO:0000256" key="1">
    <source>
        <dbReference type="SAM" id="Phobius"/>
    </source>
</evidence>
<proteinExistence type="predicted"/>
<dbReference type="AlphaFoldDB" id="A0A9D1AQI6"/>
<sequence>MHMVAIAGAAVVAAVLAVMLRRYHAEYGMLLSLAAGVFLMLSLLNVLPQALGQVSDLLRAAALPGEYAVILFKALGICWLAQFAADSCRDAGEGALASKVELAGKTAVLLTTLPLFSAVAELVTELAGV</sequence>